<keyword evidence="1" id="KW-0067">ATP-binding</keyword>
<evidence type="ECO:0000256" key="1">
    <source>
        <dbReference type="PIRSR" id="PIRSR038925-1"/>
    </source>
</evidence>
<dbReference type="EMBL" id="CP012109">
    <property type="protein sequence ID" value="AKQ69812.1"/>
    <property type="molecule type" value="Genomic_DNA"/>
</dbReference>
<feature type="active site" evidence="2">
    <location>
        <position position="162"/>
    </location>
</feature>
<dbReference type="PROSITE" id="PS51459">
    <property type="entry name" value="FIDO"/>
    <property type="match status" value="1"/>
</dbReference>
<dbReference type="Pfam" id="PF13784">
    <property type="entry name" value="Fic_N"/>
    <property type="match status" value="1"/>
</dbReference>
<dbReference type="SUPFAM" id="SSF140931">
    <property type="entry name" value="Fic-like"/>
    <property type="match status" value="1"/>
</dbReference>
<dbReference type="InterPro" id="IPR025758">
    <property type="entry name" value="Fic/DOC_N"/>
</dbReference>
<dbReference type="AlphaFoldDB" id="A0A0H4XN61"/>
<evidence type="ECO:0000313" key="6">
    <source>
        <dbReference type="Proteomes" id="UP000009026"/>
    </source>
</evidence>
<dbReference type="InterPro" id="IPR003812">
    <property type="entry name" value="Fido"/>
</dbReference>
<dbReference type="eggNOG" id="COG3177">
    <property type="taxonomic scope" value="Bacteria"/>
</dbReference>
<dbReference type="PATRIC" id="fig|1297742.4.peg.6822"/>
<dbReference type="InterPro" id="IPR040198">
    <property type="entry name" value="Fido_containing"/>
</dbReference>
<keyword evidence="1" id="KW-0547">Nucleotide-binding</keyword>
<dbReference type="Pfam" id="PF02661">
    <property type="entry name" value="Fic"/>
    <property type="match status" value="1"/>
</dbReference>
<dbReference type="KEGG" id="mym:A176_006724"/>
<gene>
    <name evidence="5" type="ORF">A176_006724</name>
</gene>
<dbReference type="Proteomes" id="UP000009026">
    <property type="component" value="Chromosome"/>
</dbReference>
<proteinExistence type="predicted"/>
<feature type="domain" description="Fido" evidence="4">
    <location>
        <begin position="75"/>
        <end position="226"/>
    </location>
</feature>
<evidence type="ECO:0000313" key="5">
    <source>
        <dbReference type="EMBL" id="AKQ69812.1"/>
    </source>
</evidence>
<dbReference type="PANTHER" id="PTHR13504">
    <property type="entry name" value="FIDO DOMAIN-CONTAINING PROTEIN DDB_G0283145"/>
    <property type="match status" value="1"/>
</dbReference>
<accession>A0A0H4XN61</accession>
<evidence type="ECO:0000256" key="3">
    <source>
        <dbReference type="PIRSR" id="PIRSR640198-2"/>
    </source>
</evidence>
<evidence type="ECO:0000259" key="4">
    <source>
        <dbReference type="PROSITE" id="PS51459"/>
    </source>
</evidence>
<dbReference type="PIRSF" id="PIRSF038925">
    <property type="entry name" value="AMP-prot_trans"/>
    <property type="match status" value="1"/>
</dbReference>
<sequence>MSSILPNPDLFVAMYVRHEAVLSSQIEGTQSTLEDVLEYELDERGAKRAKDDAEEVVNYIAAMNHGLKRLETLPLSLRLLREIHSKLMEGVRGSERSPGEFRTSQNWIGPHNCTLKTATFVPPPPHEMEAALSHLEKFLHAPGDLPTLIVCGLAHAQFETIHPFLDGNGRVGRLLIPLLLCERRILERPLLYLSVYLKAHRAEYYDRLTAVRTAGDWEGWLRFFLRGVVEVSAASTNTARSILKLREASRQKLSSNAQAVRLLDHLFEYPLLSVRAAEQFLACSYVTAATAIEQLEQAGLLRETTGQKRNRLYRYDPYLALFEQHGLGTQERDGEGRPAER</sequence>
<dbReference type="InterPro" id="IPR036597">
    <property type="entry name" value="Fido-like_dom_sf"/>
</dbReference>
<feature type="binding site" evidence="1">
    <location>
        <position position="27"/>
    </location>
    <ligand>
        <name>ATP</name>
        <dbReference type="ChEBI" id="CHEBI:30616"/>
    </ligand>
</feature>
<feature type="binding site" evidence="1">
    <location>
        <begin position="167"/>
        <end position="173"/>
    </location>
    <ligand>
        <name>ATP</name>
        <dbReference type="ChEBI" id="CHEBI:30616"/>
    </ligand>
</feature>
<feature type="binding site" evidence="1">
    <location>
        <position position="162"/>
    </location>
    <ligand>
        <name>ATP</name>
        <dbReference type="ChEBI" id="CHEBI:30616"/>
    </ligand>
</feature>
<dbReference type="GO" id="GO:0005524">
    <property type="term" value="F:ATP binding"/>
    <property type="evidence" value="ECO:0007669"/>
    <property type="project" value="UniProtKB-KW"/>
</dbReference>
<organism evidence="5 6">
    <name type="scientific">Pseudomyxococcus hansupus</name>
    <dbReference type="NCBI Taxonomy" id="1297742"/>
    <lineage>
        <taxon>Bacteria</taxon>
        <taxon>Pseudomonadati</taxon>
        <taxon>Myxococcota</taxon>
        <taxon>Myxococcia</taxon>
        <taxon>Myxococcales</taxon>
        <taxon>Cystobacterineae</taxon>
        <taxon>Myxococcaceae</taxon>
        <taxon>Pseudomyxococcus</taxon>
    </lineage>
</organism>
<reference evidence="5 6" key="1">
    <citation type="journal article" date="2016" name="PLoS ONE">
        <title>Complete Genome Sequence and Comparative Genomics of a Novel Myxobacterium Myxococcus hansupus.</title>
        <authorList>
            <person name="Sharma G."/>
            <person name="Narwani T."/>
            <person name="Subramanian S."/>
        </authorList>
    </citation>
    <scope>NUCLEOTIDE SEQUENCE [LARGE SCALE GENOMIC DNA]</scope>
    <source>
        <strain evidence="6">mixupus</strain>
    </source>
</reference>
<evidence type="ECO:0000256" key="2">
    <source>
        <dbReference type="PIRSR" id="PIRSR640198-1"/>
    </source>
</evidence>
<dbReference type="Gene3D" id="1.10.3290.10">
    <property type="entry name" value="Fido-like domain"/>
    <property type="match status" value="1"/>
</dbReference>
<feature type="binding site" evidence="1">
    <location>
        <position position="204"/>
    </location>
    <ligand>
        <name>ATP</name>
        <dbReference type="ChEBI" id="CHEBI:30616"/>
    </ligand>
</feature>
<name>A0A0H4XN61_9BACT</name>
<feature type="binding site" evidence="3">
    <location>
        <begin position="204"/>
        <end position="205"/>
    </location>
    <ligand>
        <name>ATP</name>
        <dbReference type="ChEBI" id="CHEBI:30616"/>
    </ligand>
</feature>
<dbReference type="InterPro" id="IPR026287">
    <property type="entry name" value="SoFic-like"/>
</dbReference>
<dbReference type="PANTHER" id="PTHR13504:SF38">
    <property type="entry name" value="FIDO DOMAIN-CONTAINING PROTEIN"/>
    <property type="match status" value="1"/>
</dbReference>
<protein>
    <recommendedName>
        <fullName evidence="4">Fido domain-containing protein</fullName>
    </recommendedName>
</protein>
<feature type="binding site" evidence="3">
    <location>
        <begin position="166"/>
        <end position="173"/>
    </location>
    <ligand>
        <name>ATP</name>
        <dbReference type="ChEBI" id="CHEBI:30616"/>
    </ligand>
</feature>
<keyword evidence="6" id="KW-1185">Reference proteome</keyword>